<feature type="signal peptide" evidence="4">
    <location>
        <begin position="1"/>
        <end position="28"/>
    </location>
</feature>
<reference evidence="6 7" key="1">
    <citation type="journal article" date="2018" name="J. Allergy Clin. Immunol.">
        <title>High-quality assembly of Dermatophagoides pteronyssinus genome and transcriptome reveals a wide range of novel allergens.</title>
        <authorList>
            <person name="Liu X.Y."/>
            <person name="Yang K.Y."/>
            <person name="Wang M.Q."/>
            <person name="Kwok J.S."/>
            <person name="Zeng X."/>
            <person name="Yang Z."/>
            <person name="Xiao X.J."/>
            <person name="Lau C.P."/>
            <person name="Li Y."/>
            <person name="Huang Z.M."/>
            <person name="Ba J.G."/>
            <person name="Yim A.K."/>
            <person name="Ouyang C.Y."/>
            <person name="Ngai S.M."/>
            <person name="Chan T.F."/>
            <person name="Leung E.L."/>
            <person name="Liu L."/>
            <person name="Liu Z.G."/>
            <person name="Tsui S.K."/>
        </authorList>
    </citation>
    <scope>NUCLEOTIDE SEQUENCE [LARGE SCALE GENOMIC DNA]</scope>
    <source>
        <strain evidence="6">Derp</strain>
    </source>
</reference>
<accession>A0ABQ8JN10</accession>
<dbReference type="InterPro" id="IPR002048">
    <property type="entry name" value="EF_hand_dom"/>
</dbReference>
<evidence type="ECO:0000313" key="7">
    <source>
        <dbReference type="Proteomes" id="UP000887458"/>
    </source>
</evidence>
<keyword evidence="1 4" id="KW-0732">Signal</keyword>
<proteinExistence type="predicted"/>
<reference evidence="6 7" key="2">
    <citation type="journal article" date="2022" name="Mol. Biol. Evol.">
        <title>Comparative Genomics Reveals Insights into the Divergent Evolution of Astigmatic Mites and Household Pest Adaptations.</title>
        <authorList>
            <person name="Xiong Q."/>
            <person name="Wan A.T."/>
            <person name="Liu X."/>
            <person name="Fung C.S."/>
            <person name="Xiao X."/>
            <person name="Malainual N."/>
            <person name="Hou J."/>
            <person name="Wang L."/>
            <person name="Wang M."/>
            <person name="Yang K.Y."/>
            <person name="Cui Y."/>
            <person name="Leung E.L."/>
            <person name="Nong W."/>
            <person name="Shin S.K."/>
            <person name="Au S.W."/>
            <person name="Jeong K.Y."/>
            <person name="Chew F.T."/>
            <person name="Hui J.H."/>
            <person name="Leung T.F."/>
            <person name="Tungtrongchitr A."/>
            <person name="Zhong N."/>
            <person name="Liu Z."/>
            <person name="Tsui S.K."/>
        </authorList>
    </citation>
    <scope>NUCLEOTIDE SEQUENCE [LARGE SCALE GENOMIC DNA]</scope>
    <source>
        <strain evidence="6">Derp</strain>
    </source>
</reference>
<feature type="chain" id="PRO_5045952288" description="EF-hand domain-containing protein" evidence="4">
    <location>
        <begin position="29"/>
        <end position="168"/>
    </location>
</feature>
<comment type="caution">
    <text evidence="6">The sequence shown here is derived from an EMBL/GenBank/DDBJ whole genome shotgun (WGS) entry which is preliminary data.</text>
</comment>
<keyword evidence="7" id="KW-1185">Reference proteome</keyword>
<dbReference type="InterPro" id="IPR018247">
    <property type="entry name" value="EF_Hand_1_Ca_BS"/>
</dbReference>
<evidence type="ECO:0000256" key="2">
    <source>
        <dbReference type="ARBA" id="ARBA00022737"/>
    </source>
</evidence>
<evidence type="ECO:0000256" key="4">
    <source>
        <dbReference type="SAM" id="SignalP"/>
    </source>
</evidence>
<dbReference type="Pfam" id="PF00036">
    <property type="entry name" value="EF-hand_1"/>
    <property type="match status" value="1"/>
</dbReference>
<dbReference type="Gene3D" id="1.10.238.10">
    <property type="entry name" value="EF-hand"/>
    <property type="match status" value="1"/>
</dbReference>
<keyword evidence="2" id="KW-0677">Repeat</keyword>
<dbReference type="InterPro" id="IPR052110">
    <property type="entry name" value="MCFD2-like"/>
</dbReference>
<dbReference type="PANTHER" id="PTHR23104">
    <property type="entry name" value="MULTIPLE COAGULATION FACTOR DEFICIENCY PROTEIN 2 NEURAL STEM CELL DERIVED NEURONAL SURVIVAL PROTEIN"/>
    <property type="match status" value="1"/>
</dbReference>
<dbReference type="InterPro" id="IPR011992">
    <property type="entry name" value="EF-hand-dom_pair"/>
</dbReference>
<feature type="domain" description="EF-hand" evidence="5">
    <location>
        <begin position="137"/>
        <end position="168"/>
    </location>
</feature>
<dbReference type="PANTHER" id="PTHR23104:SF1">
    <property type="entry name" value="EF-HAND DOMAIN-CONTAINING PROTEIN"/>
    <property type="match status" value="1"/>
</dbReference>
<organism evidence="6 7">
    <name type="scientific">Dermatophagoides pteronyssinus</name>
    <name type="common">European house dust mite</name>
    <dbReference type="NCBI Taxonomy" id="6956"/>
    <lineage>
        <taxon>Eukaryota</taxon>
        <taxon>Metazoa</taxon>
        <taxon>Ecdysozoa</taxon>
        <taxon>Arthropoda</taxon>
        <taxon>Chelicerata</taxon>
        <taxon>Arachnida</taxon>
        <taxon>Acari</taxon>
        <taxon>Acariformes</taxon>
        <taxon>Sarcoptiformes</taxon>
        <taxon>Astigmata</taxon>
        <taxon>Psoroptidia</taxon>
        <taxon>Analgoidea</taxon>
        <taxon>Pyroglyphidae</taxon>
        <taxon>Dermatophagoidinae</taxon>
        <taxon>Dermatophagoides</taxon>
    </lineage>
</organism>
<gene>
    <name evidence="6" type="ORF">DERP_005456</name>
</gene>
<sequence>MRMHRRQTTFWPLILATILIVLVSFVYTDSNNHNDDDGRSILFDKNIEHIRHDFKEQFHFDIETNDDGDGDKQQQPNEDDMIFYNFRLHDYDNNLQLDGLEILASIYHESESTLTNDVKQKMTNNEIHSYWQEKFDRDADKIDQVFKIFDLNNDGFISYGEYLYSFKK</sequence>
<evidence type="ECO:0000256" key="3">
    <source>
        <dbReference type="ARBA" id="ARBA00022837"/>
    </source>
</evidence>
<name>A0ABQ8JN10_DERPT</name>
<dbReference type="PROSITE" id="PS50222">
    <property type="entry name" value="EF_HAND_2"/>
    <property type="match status" value="1"/>
</dbReference>
<dbReference type="PROSITE" id="PS00018">
    <property type="entry name" value="EF_HAND_1"/>
    <property type="match status" value="1"/>
</dbReference>
<evidence type="ECO:0000256" key="1">
    <source>
        <dbReference type="ARBA" id="ARBA00022729"/>
    </source>
</evidence>
<protein>
    <recommendedName>
        <fullName evidence="5">EF-hand domain-containing protein</fullName>
    </recommendedName>
</protein>
<dbReference type="Proteomes" id="UP000887458">
    <property type="component" value="Unassembled WGS sequence"/>
</dbReference>
<dbReference type="EMBL" id="NJHN03000031">
    <property type="protein sequence ID" value="KAH9423872.1"/>
    <property type="molecule type" value="Genomic_DNA"/>
</dbReference>
<evidence type="ECO:0000259" key="5">
    <source>
        <dbReference type="PROSITE" id="PS50222"/>
    </source>
</evidence>
<keyword evidence="3" id="KW-0106">Calcium</keyword>
<evidence type="ECO:0000313" key="6">
    <source>
        <dbReference type="EMBL" id="KAH9423872.1"/>
    </source>
</evidence>
<dbReference type="SUPFAM" id="SSF47473">
    <property type="entry name" value="EF-hand"/>
    <property type="match status" value="1"/>
</dbReference>